<evidence type="ECO:0000256" key="1">
    <source>
        <dbReference type="SAM" id="MobiDB-lite"/>
    </source>
</evidence>
<feature type="region of interest" description="Disordered" evidence="1">
    <location>
        <begin position="54"/>
        <end position="88"/>
    </location>
</feature>
<reference evidence="2 3" key="2">
    <citation type="submission" date="2020-03" db="EMBL/GenBank/DDBJ databases">
        <authorList>
            <person name="Ichikawa N."/>
            <person name="Kimura A."/>
            <person name="Kitahashi Y."/>
            <person name="Uohara A."/>
        </authorList>
    </citation>
    <scope>NUCLEOTIDE SEQUENCE [LARGE SCALE GENOMIC DNA]</scope>
    <source>
        <strain evidence="2 3">NBRC 108638</strain>
    </source>
</reference>
<dbReference type="Proteomes" id="UP000482960">
    <property type="component" value="Unassembled WGS sequence"/>
</dbReference>
<reference evidence="2 3" key="1">
    <citation type="submission" date="2020-03" db="EMBL/GenBank/DDBJ databases">
        <title>Whole genome shotgun sequence of Phytohabitans rumicis NBRC 108638.</title>
        <authorList>
            <person name="Komaki H."/>
            <person name="Tamura T."/>
        </authorList>
    </citation>
    <scope>NUCLEOTIDE SEQUENCE [LARGE SCALE GENOMIC DNA]</scope>
    <source>
        <strain evidence="2 3">NBRC 108638</strain>
    </source>
</reference>
<keyword evidence="3" id="KW-1185">Reference proteome</keyword>
<dbReference type="AlphaFoldDB" id="A0A6V8LCP3"/>
<sequence>MNTRDTVFRETPARRATSALRGTVEGALGPAGRVIVSPARVAFASQLYDRAIMSTGSRGGGQEPERSAHDGEAEANNSVLFPALDEFV</sequence>
<organism evidence="2 3">
    <name type="scientific">Phytohabitans rumicis</name>
    <dbReference type="NCBI Taxonomy" id="1076125"/>
    <lineage>
        <taxon>Bacteria</taxon>
        <taxon>Bacillati</taxon>
        <taxon>Actinomycetota</taxon>
        <taxon>Actinomycetes</taxon>
        <taxon>Micromonosporales</taxon>
        <taxon>Micromonosporaceae</taxon>
    </lineage>
</organism>
<protein>
    <submittedName>
        <fullName evidence="2">Uncharacterized protein</fullName>
    </submittedName>
</protein>
<name>A0A6V8LCP3_9ACTN</name>
<accession>A0A6V8LCP3</accession>
<proteinExistence type="predicted"/>
<comment type="caution">
    <text evidence="2">The sequence shown here is derived from an EMBL/GenBank/DDBJ whole genome shotgun (WGS) entry which is preliminary data.</text>
</comment>
<dbReference type="EMBL" id="BLPG01000001">
    <property type="protein sequence ID" value="GFJ93440.1"/>
    <property type="molecule type" value="Genomic_DNA"/>
</dbReference>
<evidence type="ECO:0000313" key="3">
    <source>
        <dbReference type="Proteomes" id="UP000482960"/>
    </source>
</evidence>
<evidence type="ECO:0000313" key="2">
    <source>
        <dbReference type="EMBL" id="GFJ93440.1"/>
    </source>
</evidence>
<dbReference type="RefSeq" id="WP_173072771.1">
    <property type="nucleotide sequence ID" value="NZ_BLPG01000001.1"/>
</dbReference>
<feature type="compositionally biased region" description="Basic and acidic residues" evidence="1">
    <location>
        <begin position="63"/>
        <end position="72"/>
    </location>
</feature>
<gene>
    <name evidence="2" type="ORF">Prum_070820</name>
</gene>